<keyword evidence="3 6" id="KW-1133">Transmembrane helix</keyword>
<dbReference type="GO" id="GO:0004930">
    <property type="term" value="F:G protein-coupled receptor activity"/>
    <property type="evidence" value="ECO:0007669"/>
    <property type="project" value="InterPro"/>
</dbReference>
<gene>
    <name evidence="8" type="ORF">CAOG_008830</name>
</gene>
<accession>A0A0D2WS41</accession>
<feature type="domain" description="G-protein coupled receptors family 3 profile" evidence="7">
    <location>
        <begin position="39"/>
        <end position="279"/>
    </location>
</feature>
<feature type="compositionally biased region" description="Basic and acidic residues" evidence="5">
    <location>
        <begin position="330"/>
        <end position="347"/>
    </location>
</feature>
<evidence type="ECO:0000259" key="7">
    <source>
        <dbReference type="Pfam" id="PF00003"/>
    </source>
</evidence>
<feature type="transmembrane region" description="Helical" evidence="6">
    <location>
        <begin position="201"/>
        <end position="218"/>
    </location>
</feature>
<feature type="transmembrane region" description="Helical" evidence="6">
    <location>
        <begin position="230"/>
        <end position="253"/>
    </location>
</feature>
<organism evidence="8 9">
    <name type="scientific">Capsaspora owczarzaki (strain ATCC 30864)</name>
    <dbReference type="NCBI Taxonomy" id="595528"/>
    <lineage>
        <taxon>Eukaryota</taxon>
        <taxon>Filasterea</taxon>
        <taxon>Capsaspora</taxon>
    </lineage>
</organism>
<evidence type="ECO:0000313" key="8">
    <source>
        <dbReference type="EMBL" id="KJE94178.1"/>
    </source>
</evidence>
<dbReference type="Proteomes" id="UP000008743">
    <property type="component" value="Unassembled WGS sequence"/>
</dbReference>
<dbReference type="Pfam" id="PF00003">
    <property type="entry name" value="7tm_3"/>
    <property type="match status" value="1"/>
</dbReference>
<keyword evidence="2 6" id="KW-0812">Transmembrane</keyword>
<reference evidence="9" key="1">
    <citation type="submission" date="2011-02" db="EMBL/GenBank/DDBJ databases">
        <title>The Genome Sequence of Capsaspora owczarzaki ATCC 30864.</title>
        <authorList>
            <person name="Russ C."/>
            <person name="Cuomo C."/>
            <person name="Burger G."/>
            <person name="Gray M.W."/>
            <person name="Holland P.W.H."/>
            <person name="King N."/>
            <person name="Lang F.B.F."/>
            <person name="Roger A.J."/>
            <person name="Ruiz-Trillo I."/>
            <person name="Young S.K."/>
            <person name="Zeng Q."/>
            <person name="Gargeya S."/>
            <person name="Alvarado L."/>
            <person name="Berlin A."/>
            <person name="Chapman S.B."/>
            <person name="Chen Z."/>
            <person name="Freedman E."/>
            <person name="Gellesch M."/>
            <person name="Goldberg J."/>
            <person name="Griggs A."/>
            <person name="Gujja S."/>
            <person name="Heilman E."/>
            <person name="Heiman D."/>
            <person name="Howarth C."/>
            <person name="Mehta T."/>
            <person name="Neiman D."/>
            <person name="Pearson M."/>
            <person name="Roberts A."/>
            <person name="Saif S."/>
            <person name="Shea T."/>
            <person name="Shenoy N."/>
            <person name="Sisk P."/>
            <person name="Stolte C."/>
            <person name="Sykes S."/>
            <person name="White J."/>
            <person name="Yandava C."/>
            <person name="Haas B."/>
            <person name="Nusbaum C."/>
            <person name="Birren B."/>
        </authorList>
    </citation>
    <scope>NUCLEOTIDE SEQUENCE</scope>
    <source>
        <strain evidence="9">ATCC 30864</strain>
    </source>
</reference>
<dbReference type="GO" id="GO:0016020">
    <property type="term" value="C:membrane"/>
    <property type="evidence" value="ECO:0007669"/>
    <property type="project" value="UniProtKB-SubCell"/>
</dbReference>
<evidence type="ECO:0000256" key="1">
    <source>
        <dbReference type="ARBA" id="ARBA00004141"/>
    </source>
</evidence>
<comment type="subcellular location">
    <subcellularLocation>
        <location evidence="1">Membrane</location>
        <topology evidence="1">Multi-pass membrane protein</topology>
    </subcellularLocation>
</comment>
<dbReference type="InterPro" id="IPR017978">
    <property type="entry name" value="GPCR_3_C"/>
</dbReference>
<dbReference type="OrthoDB" id="2097319at2759"/>
<feature type="transmembrane region" description="Helical" evidence="6">
    <location>
        <begin position="151"/>
        <end position="171"/>
    </location>
</feature>
<feature type="region of interest" description="Disordered" evidence="5">
    <location>
        <begin position="310"/>
        <end position="362"/>
    </location>
</feature>
<keyword evidence="9" id="KW-1185">Reference proteome</keyword>
<evidence type="ECO:0000256" key="2">
    <source>
        <dbReference type="ARBA" id="ARBA00022692"/>
    </source>
</evidence>
<feature type="transmembrane region" description="Helical" evidence="6">
    <location>
        <begin position="259"/>
        <end position="279"/>
    </location>
</feature>
<evidence type="ECO:0000256" key="6">
    <source>
        <dbReference type="SAM" id="Phobius"/>
    </source>
</evidence>
<feature type="transmembrane region" description="Helical" evidence="6">
    <location>
        <begin position="72"/>
        <end position="94"/>
    </location>
</feature>
<dbReference type="AlphaFoldDB" id="A0A0D2WS41"/>
<evidence type="ECO:0000256" key="5">
    <source>
        <dbReference type="SAM" id="MobiDB-lite"/>
    </source>
</evidence>
<name>A0A0D2WS41_CAPO3</name>
<evidence type="ECO:0000256" key="4">
    <source>
        <dbReference type="ARBA" id="ARBA00023136"/>
    </source>
</evidence>
<dbReference type="EMBL" id="KE346366">
    <property type="protein sequence ID" value="KJE94178.1"/>
    <property type="molecule type" value="Genomic_DNA"/>
</dbReference>
<dbReference type="InParanoid" id="A0A0D2WS41"/>
<sequence length="362" mass="41812">MVCLSVCIQSSIFFFYVFRMQIIPLELSTAPQLTLGEWILISYTIAVFFFDLLMVGYILYHREYKPLKAKQLDLVILSLIAGWFYMLGTLQARWVLPHSGVFSNCAFWGIAAQLMLGGYLWIVAVLFRLYRLNYILLNPQIRKKARHPAWMYLRLFLFWVPGILLCLIAIGTGGVSHDSLPKDDGTFTGDMCHSNKDWTKGFLGLALVYFLVMLYYAFRLRNIRLSFNEFAYTKYLGVVVLVAFSVYGIVLMLDYDYYLWGRIVIGYIVLLCTQAFFCFQIGSPVWGCMFDRENYAHQFRMNMSKDATPSARKQQQSSSKQHSSQGQSHHGTENEKRDSIVEMHDIRTSQTSDSVQVELEAE</sequence>
<keyword evidence="4 6" id="KW-0472">Membrane</keyword>
<evidence type="ECO:0000313" key="9">
    <source>
        <dbReference type="Proteomes" id="UP000008743"/>
    </source>
</evidence>
<feature type="transmembrane region" description="Helical" evidence="6">
    <location>
        <begin position="38"/>
        <end position="60"/>
    </location>
</feature>
<dbReference type="PhylomeDB" id="A0A0D2WS41"/>
<feature type="transmembrane region" description="Helical" evidence="6">
    <location>
        <begin position="106"/>
        <end position="130"/>
    </location>
</feature>
<evidence type="ECO:0000256" key="3">
    <source>
        <dbReference type="ARBA" id="ARBA00022989"/>
    </source>
</evidence>
<feature type="compositionally biased region" description="Low complexity" evidence="5">
    <location>
        <begin position="313"/>
        <end position="329"/>
    </location>
</feature>
<protein>
    <recommendedName>
        <fullName evidence="7">G-protein coupled receptors family 3 profile domain-containing protein</fullName>
    </recommendedName>
</protein>
<proteinExistence type="predicted"/>